<sequence>MEDKNSEDLIYSHGAEPEIMVAQESQEVMVEESITRVNSGIVKGRQEDVEQGQRPGGYDEPGTRNEADDTDDTDEADEADDTDEKDEPSEQDTLSDERDKRPTIKISRSTRVKQELIYKPGKEEKQ</sequence>
<protein>
    <submittedName>
        <fullName evidence="2">Uncharacterized protein</fullName>
    </submittedName>
</protein>
<gene>
    <name evidence="2" type="ORF">ASZ90_018685</name>
</gene>
<dbReference type="EMBL" id="LNQE01001865">
    <property type="protein sequence ID" value="KUG03905.1"/>
    <property type="molecule type" value="Genomic_DNA"/>
</dbReference>
<reference evidence="2" key="1">
    <citation type="journal article" date="2015" name="Proc. Natl. Acad. Sci. U.S.A.">
        <title>Networks of energetic and metabolic interactions define dynamics in microbial communities.</title>
        <authorList>
            <person name="Embree M."/>
            <person name="Liu J.K."/>
            <person name="Al-Bassam M.M."/>
            <person name="Zengler K."/>
        </authorList>
    </citation>
    <scope>NUCLEOTIDE SEQUENCE</scope>
</reference>
<name>A0A0W8E690_9ZZZZ</name>
<evidence type="ECO:0000256" key="1">
    <source>
        <dbReference type="SAM" id="MobiDB-lite"/>
    </source>
</evidence>
<dbReference type="AlphaFoldDB" id="A0A0W8E690"/>
<feature type="compositionally biased region" description="Acidic residues" evidence="1">
    <location>
        <begin position="68"/>
        <end position="94"/>
    </location>
</feature>
<accession>A0A0W8E690</accession>
<feature type="compositionally biased region" description="Basic and acidic residues" evidence="1">
    <location>
        <begin position="112"/>
        <end position="126"/>
    </location>
</feature>
<feature type="region of interest" description="Disordered" evidence="1">
    <location>
        <begin position="36"/>
        <end position="126"/>
    </location>
</feature>
<proteinExistence type="predicted"/>
<organism evidence="2">
    <name type="scientific">hydrocarbon metagenome</name>
    <dbReference type="NCBI Taxonomy" id="938273"/>
    <lineage>
        <taxon>unclassified sequences</taxon>
        <taxon>metagenomes</taxon>
        <taxon>ecological metagenomes</taxon>
    </lineage>
</organism>
<evidence type="ECO:0000313" key="2">
    <source>
        <dbReference type="EMBL" id="KUG03905.1"/>
    </source>
</evidence>
<comment type="caution">
    <text evidence="2">The sequence shown here is derived from an EMBL/GenBank/DDBJ whole genome shotgun (WGS) entry which is preliminary data.</text>
</comment>